<geneLocation type="plasmid" evidence="1">
    <name>pTHC11-1</name>
</geneLocation>
<sequence length="104" mass="11894">MEFNGRKLRESNRFFNMDAMATFEEVFTYLHENHPSAFIDFEPNKPIFRGRIFQSEDALEIALRMPESSFGPPPPELTPSGRMNARGISVFYGATSRKNAATCR</sequence>
<dbReference type="EMBL" id="AP019549">
    <property type="protein sequence ID" value="BBJ25532.1"/>
    <property type="molecule type" value="Genomic_DNA"/>
</dbReference>
<evidence type="ECO:0000313" key="1">
    <source>
        <dbReference type="EMBL" id="BBJ25532.1"/>
    </source>
</evidence>
<keyword evidence="1" id="KW-0614">Plasmid</keyword>
<name>A0A455X6A8_KLEPN</name>
<organism evidence="1">
    <name type="scientific">Klebsiella pneumoniae</name>
    <dbReference type="NCBI Taxonomy" id="573"/>
    <lineage>
        <taxon>Bacteria</taxon>
        <taxon>Pseudomonadati</taxon>
        <taxon>Pseudomonadota</taxon>
        <taxon>Gammaproteobacteria</taxon>
        <taxon>Enterobacterales</taxon>
        <taxon>Enterobacteriaceae</taxon>
        <taxon>Klebsiella/Raoultella group</taxon>
        <taxon>Klebsiella</taxon>
        <taxon>Klebsiella pneumoniae complex</taxon>
    </lineage>
</organism>
<proteinExistence type="predicted"/>
<protein>
    <submittedName>
        <fullName evidence="1">Uncharacterized protein</fullName>
    </submittedName>
</protein>
<accession>A0A455X6A8</accession>
<reference evidence="1" key="1">
    <citation type="submission" date="2019-04" db="EMBL/GenBank/DDBJ databases">
        <title>Emergence of IMP-producing hypervirulent Klebsiella pneumoniae carrying pLVPK-like virulence plasmid.</title>
        <authorList>
            <person name="Harada S."/>
            <person name="Aoki K."/>
            <person name="Ishii Y."/>
            <person name="Ohno Y."/>
            <person name="Kotatsu M."/>
            <person name="Tateda K."/>
        </authorList>
    </citation>
    <scope>NUCLEOTIDE SEQUENCE</scope>
    <source>
        <strain evidence="1">THC11</strain>
        <plasmid evidence="1">pTHC11-1</plasmid>
    </source>
</reference>
<dbReference type="AlphaFoldDB" id="A0A455X6A8"/>